<dbReference type="AlphaFoldDB" id="A0A0J6FIR6"/>
<feature type="domain" description="Myb-like" evidence="6">
    <location>
        <begin position="67"/>
        <end position="117"/>
    </location>
</feature>
<dbReference type="OrthoDB" id="2143914at2759"/>
<name>A0A0J6FIR6_COCPO</name>
<dbReference type="EMBL" id="DS268112">
    <property type="protein sequence ID" value="KMM70183.1"/>
    <property type="molecule type" value="Genomic_DNA"/>
</dbReference>
<evidence type="ECO:0000256" key="5">
    <source>
        <dbReference type="SAM" id="MobiDB-lite"/>
    </source>
</evidence>
<keyword evidence="3" id="KW-0804">Transcription</keyword>
<dbReference type="PROSITE" id="PS50090">
    <property type="entry name" value="MYB_LIKE"/>
    <property type="match status" value="3"/>
</dbReference>
<dbReference type="SUPFAM" id="SSF46689">
    <property type="entry name" value="Homeodomain-like"/>
    <property type="match status" value="2"/>
</dbReference>
<dbReference type="PROSITE" id="PS51293">
    <property type="entry name" value="SANT"/>
    <property type="match status" value="1"/>
</dbReference>
<feature type="region of interest" description="Disordered" evidence="5">
    <location>
        <begin position="177"/>
        <end position="207"/>
    </location>
</feature>
<reference evidence="10" key="2">
    <citation type="journal article" date="2009" name="Genome Res.">
        <title>Comparative genomic analyses of the human fungal pathogens Coccidioides and their relatives.</title>
        <authorList>
            <person name="Sharpton T.J."/>
            <person name="Stajich J.E."/>
            <person name="Rounsley S.D."/>
            <person name="Gardner M.J."/>
            <person name="Wortman J.R."/>
            <person name="Jordar V.S."/>
            <person name="Maiti R."/>
            <person name="Kodira C.D."/>
            <person name="Neafsey D.E."/>
            <person name="Zeng Q."/>
            <person name="Hung C.-Y."/>
            <person name="McMahan C."/>
            <person name="Muszewska A."/>
            <person name="Grynberg M."/>
            <person name="Mandel M.A."/>
            <person name="Kellner E.M."/>
            <person name="Barker B.M."/>
            <person name="Galgiani J.N."/>
            <person name="Orbach M.J."/>
            <person name="Kirkland T.N."/>
            <person name="Cole G.T."/>
            <person name="Henn M.R."/>
            <person name="Birren B.W."/>
            <person name="Taylor J.W."/>
        </authorList>
    </citation>
    <scope>NUCLEOTIDE SEQUENCE [LARGE SCALE GENOMIC DNA]</scope>
    <source>
        <strain evidence="10">RMSCC 3488</strain>
    </source>
</reference>
<evidence type="ECO:0000259" key="8">
    <source>
        <dbReference type="PROSITE" id="PS51294"/>
    </source>
</evidence>
<dbReference type="CDD" id="cd00167">
    <property type="entry name" value="SANT"/>
    <property type="match status" value="2"/>
</dbReference>
<feature type="region of interest" description="Disordered" evidence="5">
    <location>
        <begin position="305"/>
        <end position="336"/>
    </location>
</feature>
<keyword evidence="4" id="KW-0539">Nucleus</keyword>
<feature type="domain" description="Myb-like" evidence="6">
    <location>
        <begin position="3"/>
        <end position="66"/>
    </location>
</feature>
<reference evidence="10" key="3">
    <citation type="journal article" date="2010" name="Genome Res.">
        <title>Population genomic sequencing of Coccidioides fungi reveals recent hybridization and transposon control.</title>
        <authorList>
            <person name="Neafsey D.E."/>
            <person name="Barker B.M."/>
            <person name="Sharpton T.J."/>
            <person name="Stajich J.E."/>
            <person name="Park D.J."/>
            <person name="Whiston E."/>
            <person name="Hung C.-Y."/>
            <person name="McMahan C."/>
            <person name="White J."/>
            <person name="Sykes S."/>
            <person name="Heiman D."/>
            <person name="Young S."/>
            <person name="Zeng Q."/>
            <person name="Abouelleil A."/>
            <person name="Aftuck L."/>
            <person name="Bessette D."/>
            <person name="Brown A."/>
            <person name="FitzGerald M."/>
            <person name="Lui A."/>
            <person name="Macdonald J.P."/>
            <person name="Priest M."/>
            <person name="Orbach M.J."/>
            <person name="Galgiani J.N."/>
            <person name="Kirkland T.N."/>
            <person name="Cole G.T."/>
            <person name="Birren B.W."/>
            <person name="Henn M.R."/>
            <person name="Taylor J.W."/>
            <person name="Rounsley S.D."/>
        </authorList>
    </citation>
    <scope>NUCLEOTIDE SEQUENCE [LARGE SCALE GENOMIC DNA]</scope>
    <source>
        <strain evidence="10">RMSCC 3488</strain>
    </source>
</reference>
<dbReference type="Proteomes" id="UP000054567">
    <property type="component" value="Unassembled WGS sequence"/>
</dbReference>
<evidence type="ECO:0000256" key="1">
    <source>
        <dbReference type="ARBA" id="ARBA00023015"/>
    </source>
</evidence>
<evidence type="ECO:0000313" key="10">
    <source>
        <dbReference type="Proteomes" id="UP000054567"/>
    </source>
</evidence>
<dbReference type="InterPro" id="IPR017884">
    <property type="entry name" value="SANT_dom"/>
</dbReference>
<dbReference type="GO" id="GO:0019185">
    <property type="term" value="C:snRNA-activating protein complex"/>
    <property type="evidence" value="ECO:0007669"/>
    <property type="project" value="TreeGrafter"/>
</dbReference>
<dbReference type="GO" id="GO:0042796">
    <property type="term" value="P:snRNA transcription by RNA polymerase III"/>
    <property type="evidence" value="ECO:0007669"/>
    <property type="project" value="TreeGrafter"/>
</dbReference>
<dbReference type="Gene3D" id="1.10.10.60">
    <property type="entry name" value="Homeodomain-like"/>
    <property type="match status" value="3"/>
</dbReference>
<feature type="domain" description="HTH myb-type" evidence="8">
    <location>
        <begin position="123"/>
        <end position="173"/>
    </location>
</feature>
<dbReference type="GO" id="GO:0001006">
    <property type="term" value="F:RNA polymerase III type 3 promoter sequence-specific DNA binding"/>
    <property type="evidence" value="ECO:0007669"/>
    <property type="project" value="TreeGrafter"/>
</dbReference>
<evidence type="ECO:0000256" key="4">
    <source>
        <dbReference type="ARBA" id="ARBA00023242"/>
    </source>
</evidence>
<keyword evidence="1" id="KW-0805">Transcription regulation</keyword>
<dbReference type="InterPro" id="IPR017930">
    <property type="entry name" value="Myb_dom"/>
</dbReference>
<dbReference type="SMART" id="SM00717">
    <property type="entry name" value="SANT"/>
    <property type="match status" value="3"/>
</dbReference>
<dbReference type="Pfam" id="PF00249">
    <property type="entry name" value="Myb_DNA-binding"/>
    <property type="match status" value="1"/>
</dbReference>
<evidence type="ECO:0000259" key="7">
    <source>
        <dbReference type="PROSITE" id="PS51293"/>
    </source>
</evidence>
<dbReference type="GO" id="GO:0000978">
    <property type="term" value="F:RNA polymerase II cis-regulatory region sequence-specific DNA binding"/>
    <property type="evidence" value="ECO:0007669"/>
    <property type="project" value="TreeGrafter"/>
</dbReference>
<organism evidence="9 10">
    <name type="scientific">Coccidioides posadasii RMSCC 3488</name>
    <dbReference type="NCBI Taxonomy" id="454284"/>
    <lineage>
        <taxon>Eukaryota</taxon>
        <taxon>Fungi</taxon>
        <taxon>Dikarya</taxon>
        <taxon>Ascomycota</taxon>
        <taxon>Pezizomycotina</taxon>
        <taxon>Eurotiomycetes</taxon>
        <taxon>Eurotiomycetidae</taxon>
        <taxon>Onygenales</taxon>
        <taxon>Onygenaceae</taxon>
        <taxon>Coccidioides</taxon>
    </lineage>
</organism>
<dbReference type="InterPro" id="IPR009057">
    <property type="entry name" value="Homeodomain-like_sf"/>
</dbReference>
<feature type="domain" description="Myb-like" evidence="6">
    <location>
        <begin position="118"/>
        <end position="169"/>
    </location>
</feature>
<feature type="compositionally biased region" description="Polar residues" evidence="5">
    <location>
        <begin position="322"/>
        <end position="336"/>
    </location>
</feature>
<dbReference type="InterPro" id="IPR001005">
    <property type="entry name" value="SANT/Myb"/>
</dbReference>
<evidence type="ECO:0000256" key="3">
    <source>
        <dbReference type="ARBA" id="ARBA00023163"/>
    </source>
</evidence>
<dbReference type="PROSITE" id="PS51294">
    <property type="entry name" value="HTH_MYB"/>
    <property type="match status" value="3"/>
</dbReference>
<evidence type="ECO:0000259" key="6">
    <source>
        <dbReference type="PROSITE" id="PS50090"/>
    </source>
</evidence>
<dbReference type="PANTHER" id="PTHR46621">
    <property type="entry name" value="SNRNA-ACTIVATING PROTEIN COMPLEX SUBUNIT 4"/>
    <property type="match status" value="1"/>
</dbReference>
<dbReference type="PANTHER" id="PTHR46621:SF1">
    <property type="entry name" value="SNRNA-ACTIVATING PROTEIN COMPLEX SUBUNIT 4"/>
    <property type="match status" value="1"/>
</dbReference>
<evidence type="ECO:0000313" key="9">
    <source>
        <dbReference type="EMBL" id="KMM70183.1"/>
    </source>
</evidence>
<feature type="domain" description="HTH myb-type" evidence="8">
    <location>
        <begin position="67"/>
        <end position="121"/>
    </location>
</feature>
<protein>
    <submittedName>
        <fullName evidence="9">Uncharacterized protein</fullName>
    </submittedName>
</protein>
<sequence length="373" mass="41718">MAAPLQERRWWTGDEDRILLQEAELQLSIANSLHIGTEGGTKNWNAIAEKLPGRTNKDCRKRWHKIGPNIKKGVWTPEEDARLQEAVSLFGLKWTRVAEFVGSRNADQCSKRWAYALDPSLSHTPWTEEQDQLLLMVVNKFGHNWSKISSTAFGDRSTSDIKNRYFTLQRRKRNTSVSNTVASQIDDENHSDLGWPESGTLPEPPRNALLDVGTTPSLDSSSETPVSIDYLLENTDIAQLSEMNGLSNTSISPYEDVTSKDAMADPDPDFRKFLHHFDPSQAADFDGGNWDADSHLRAVTRGGFGREETNHANNGEWPDSSHIASTNPTETDTGSQSCTSTLVLEEMEPQTVTLVLSTLLGSNSRFRMRIDNN</sequence>
<dbReference type="Pfam" id="PF13921">
    <property type="entry name" value="Myb_DNA-bind_6"/>
    <property type="match status" value="1"/>
</dbReference>
<reference evidence="9 10" key="1">
    <citation type="submission" date="2007-06" db="EMBL/GenBank/DDBJ databases">
        <title>The Genome Sequence of Coccidioides posadasii RMSCC_3488.</title>
        <authorList>
            <consortium name="Coccidioides Genome Resources Consortium"/>
            <consortium name="The Broad Institute Genome Sequencing Platform"/>
            <person name="Henn M.R."/>
            <person name="Sykes S."/>
            <person name="Young S."/>
            <person name="Jaffe D."/>
            <person name="Berlin A."/>
            <person name="Alvarez P."/>
            <person name="Butler J."/>
            <person name="Gnerre S."/>
            <person name="Grabherr M."/>
            <person name="Mauceli E."/>
            <person name="Brockman W."/>
            <person name="Kodira C."/>
            <person name="Alvarado L."/>
            <person name="Zeng Q."/>
            <person name="Crawford M."/>
            <person name="Antoine C."/>
            <person name="Devon K."/>
            <person name="Galgiani J."/>
            <person name="Orsborn K."/>
            <person name="Lewis M.L."/>
            <person name="Nusbaum C."/>
            <person name="Galagan J."/>
            <person name="Birren B."/>
        </authorList>
    </citation>
    <scope>NUCLEOTIDE SEQUENCE [LARGE SCALE GENOMIC DNA]</scope>
    <source>
        <strain evidence="9 10">RMSCC 3488</strain>
    </source>
</reference>
<evidence type="ECO:0000256" key="2">
    <source>
        <dbReference type="ARBA" id="ARBA00023125"/>
    </source>
</evidence>
<accession>A0A0J6FIR6</accession>
<keyword evidence="2" id="KW-0238">DNA-binding</keyword>
<dbReference type="GO" id="GO:0042795">
    <property type="term" value="P:snRNA transcription by RNA polymerase II"/>
    <property type="evidence" value="ECO:0007669"/>
    <property type="project" value="TreeGrafter"/>
</dbReference>
<dbReference type="InterPro" id="IPR051575">
    <property type="entry name" value="Myb-like_DNA-bd"/>
</dbReference>
<feature type="domain" description="SANT" evidence="7">
    <location>
        <begin position="121"/>
        <end position="173"/>
    </location>
</feature>
<dbReference type="VEuPathDB" id="FungiDB:CPAG_06495"/>
<proteinExistence type="predicted"/>
<feature type="domain" description="HTH myb-type" evidence="8">
    <location>
        <begin position="40"/>
        <end position="65"/>
    </location>
</feature>
<gene>
    <name evidence="9" type="ORF">CPAG_06495</name>
</gene>